<organism evidence="1 2">
    <name type="scientific">Stephania cephalantha</name>
    <dbReference type="NCBI Taxonomy" id="152367"/>
    <lineage>
        <taxon>Eukaryota</taxon>
        <taxon>Viridiplantae</taxon>
        <taxon>Streptophyta</taxon>
        <taxon>Embryophyta</taxon>
        <taxon>Tracheophyta</taxon>
        <taxon>Spermatophyta</taxon>
        <taxon>Magnoliopsida</taxon>
        <taxon>Ranunculales</taxon>
        <taxon>Menispermaceae</taxon>
        <taxon>Menispermoideae</taxon>
        <taxon>Cissampelideae</taxon>
        <taxon>Stephania</taxon>
    </lineage>
</organism>
<protein>
    <submittedName>
        <fullName evidence="1">Uncharacterized protein</fullName>
    </submittedName>
</protein>
<evidence type="ECO:0000313" key="1">
    <source>
        <dbReference type="EMBL" id="KAK9125753.1"/>
    </source>
</evidence>
<dbReference type="EMBL" id="JBBNAG010000006">
    <property type="protein sequence ID" value="KAK9125753.1"/>
    <property type="molecule type" value="Genomic_DNA"/>
</dbReference>
<dbReference type="AlphaFoldDB" id="A0AAP0P0J2"/>
<accession>A0AAP0P0J2</accession>
<reference evidence="1 2" key="1">
    <citation type="submission" date="2024-01" db="EMBL/GenBank/DDBJ databases">
        <title>Genome assemblies of Stephania.</title>
        <authorList>
            <person name="Yang L."/>
        </authorList>
    </citation>
    <scope>NUCLEOTIDE SEQUENCE [LARGE SCALE GENOMIC DNA]</scope>
    <source>
        <strain evidence="1">JXDWG</strain>
        <tissue evidence="1">Leaf</tissue>
    </source>
</reference>
<dbReference type="Proteomes" id="UP001419268">
    <property type="component" value="Unassembled WGS sequence"/>
</dbReference>
<sequence>MLDRLAMRMLDGPSSSSRHGEENIVDFLSSISATLLTHFRSLYLAIGHYPMTHRTFIVSYNDRLGTFRIFLDICDISTNTHRSYYKSLEAKLDVNLLKKQATIKKPSWIAAPQWATRCSGMTGYHCKLVRYTGYGTLGMRLFWLSFLGMSPYCCFVEELLKAKFSGVGLVFRGSDPLSTYHIEGSTNISLYESDKFYFDYAPSHIIHMRRARSKGSSEEVTDYWLFTLATRGTWNCHNNRDNSSE</sequence>
<comment type="caution">
    <text evidence="1">The sequence shown here is derived from an EMBL/GenBank/DDBJ whole genome shotgun (WGS) entry which is preliminary data.</text>
</comment>
<proteinExistence type="predicted"/>
<gene>
    <name evidence="1" type="ORF">Scep_014599</name>
</gene>
<keyword evidence="2" id="KW-1185">Reference proteome</keyword>
<evidence type="ECO:0000313" key="2">
    <source>
        <dbReference type="Proteomes" id="UP001419268"/>
    </source>
</evidence>
<name>A0AAP0P0J2_9MAGN</name>